<dbReference type="InterPro" id="IPR018998">
    <property type="entry name" value="EndoU_C"/>
</dbReference>
<feature type="chain" id="PRO_5044526210" description="EndoU domain-containing protein" evidence="11">
    <location>
        <begin position="21"/>
        <end position="647"/>
    </location>
</feature>
<keyword evidence="10" id="KW-0456">Lyase</keyword>
<dbReference type="SUPFAM" id="SSF142877">
    <property type="entry name" value="EndoU-like"/>
    <property type="match status" value="2"/>
</dbReference>
<evidence type="ECO:0000256" key="1">
    <source>
        <dbReference type="ARBA" id="ARBA00001936"/>
    </source>
</evidence>
<dbReference type="EMBL" id="JBICCN010000015">
    <property type="protein sequence ID" value="KAL3103292.1"/>
    <property type="molecule type" value="Genomic_DNA"/>
</dbReference>
<proteinExistence type="inferred from homology"/>
<dbReference type="GO" id="GO:0016829">
    <property type="term" value="F:lyase activity"/>
    <property type="evidence" value="ECO:0007669"/>
    <property type="project" value="UniProtKB-KW"/>
</dbReference>
<dbReference type="PANTHER" id="PTHR12439">
    <property type="entry name" value="PLACENTAL PROTEIN 11-RELATED"/>
    <property type="match status" value="1"/>
</dbReference>
<evidence type="ECO:0000256" key="12">
    <source>
        <dbReference type="SAM" id="MobiDB-lite"/>
    </source>
</evidence>
<evidence type="ECO:0000256" key="7">
    <source>
        <dbReference type="ARBA" id="ARBA00022801"/>
    </source>
</evidence>
<evidence type="ECO:0000256" key="5">
    <source>
        <dbReference type="ARBA" id="ARBA00022723"/>
    </source>
</evidence>
<reference evidence="14 15" key="1">
    <citation type="submission" date="2024-10" db="EMBL/GenBank/DDBJ databases">
        <authorList>
            <person name="Kim D."/>
        </authorList>
    </citation>
    <scope>NUCLEOTIDE SEQUENCE [LARGE SCALE GENOMIC DNA]</scope>
    <source>
        <strain evidence="14">Taebaek</strain>
    </source>
</reference>
<dbReference type="PROSITE" id="PS51959">
    <property type="entry name" value="ENDOU"/>
    <property type="match status" value="1"/>
</dbReference>
<evidence type="ECO:0000256" key="4">
    <source>
        <dbReference type="ARBA" id="ARBA00022722"/>
    </source>
</evidence>
<evidence type="ECO:0000256" key="11">
    <source>
        <dbReference type="RuleBase" id="RU367085"/>
    </source>
</evidence>
<evidence type="ECO:0000256" key="10">
    <source>
        <dbReference type="ARBA" id="ARBA00023239"/>
    </source>
</evidence>
<evidence type="ECO:0000259" key="13">
    <source>
        <dbReference type="PROSITE" id="PS51959"/>
    </source>
</evidence>
<comment type="subunit">
    <text evidence="3 11">Monomer.</text>
</comment>
<keyword evidence="15" id="KW-1185">Reference proteome</keyword>
<keyword evidence="4 11" id="KW-0540">Nuclease</keyword>
<dbReference type="GO" id="GO:0004521">
    <property type="term" value="F:RNA endonuclease activity"/>
    <property type="evidence" value="ECO:0007669"/>
    <property type="project" value="UniProtKB-UniRule"/>
</dbReference>
<keyword evidence="5 11" id="KW-0479">Metal-binding</keyword>
<dbReference type="Proteomes" id="UP001620645">
    <property type="component" value="Unassembled WGS sequence"/>
</dbReference>
<keyword evidence="7 11" id="KW-0378">Hydrolase</keyword>
<accession>A0ABD2KK23</accession>
<organism evidence="14 15">
    <name type="scientific">Heterodera schachtii</name>
    <name type="common">Sugarbeet cyst nematode worm</name>
    <name type="synonym">Tylenchus schachtii</name>
    <dbReference type="NCBI Taxonomy" id="97005"/>
    <lineage>
        <taxon>Eukaryota</taxon>
        <taxon>Metazoa</taxon>
        <taxon>Ecdysozoa</taxon>
        <taxon>Nematoda</taxon>
        <taxon>Chromadorea</taxon>
        <taxon>Rhabditida</taxon>
        <taxon>Tylenchina</taxon>
        <taxon>Tylenchomorpha</taxon>
        <taxon>Tylenchoidea</taxon>
        <taxon>Heteroderidae</taxon>
        <taxon>Heteroderinae</taxon>
        <taxon>Heterodera</taxon>
    </lineage>
</organism>
<keyword evidence="11" id="KW-0732">Signal</keyword>
<comment type="similarity">
    <text evidence="2 11">Belongs to the ENDOU family.</text>
</comment>
<dbReference type="GO" id="GO:0003723">
    <property type="term" value="F:RNA binding"/>
    <property type="evidence" value="ECO:0007669"/>
    <property type="project" value="UniProtKB-UniRule"/>
</dbReference>
<feature type="region of interest" description="Disordered" evidence="12">
    <location>
        <begin position="304"/>
        <end position="325"/>
    </location>
</feature>
<keyword evidence="9 11" id="KW-0464">Manganese</keyword>
<evidence type="ECO:0000256" key="6">
    <source>
        <dbReference type="ARBA" id="ARBA00022759"/>
    </source>
</evidence>
<protein>
    <recommendedName>
        <fullName evidence="13">EndoU domain-containing protein</fullName>
    </recommendedName>
</protein>
<dbReference type="Pfam" id="PF09412">
    <property type="entry name" value="XendoU"/>
    <property type="match status" value="1"/>
</dbReference>
<evidence type="ECO:0000313" key="14">
    <source>
        <dbReference type="EMBL" id="KAL3103292.1"/>
    </source>
</evidence>
<comment type="cofactor">
    <cofactor evidence="1 11">
        <name>Mn(2+)</name>
        <dbReference type="ChEBI" id="CHEBI:29035"/>
    </cofactor>
</comment>
<keyword evidence="6 11" id="KW-0255">Endonuclease</keyword>
<feature type="domain" description="EndoU" evidence="13">
    <location>
        <begin position="356"/>
        <end position="643"/>
    </location>
</feature>
<feature type="signal peptide" evidence="11">
    <location>
        <begin position="1"/>
        <end position="20"/>
    </location>
</feature>
<dbReference type="CDD" id="cd21159">
    <property type="entry name" value="XendoU"/>
    <property type="match status" value="1"/>
</dbReference>
<gene>
    <name evidence="14" type="ORF">niasHS_002478</name>
</gene>
<dbReference type="PANTHER" id="PTHR12439:SF42">
    <property type="entry name" value="ENDORIBONUCLEASE-RELATED"/>
    <property type="match status" value="1"/>
</dbReference>
<dbReference type="InterPro" id="IPR037227">
    <property type="entry name" value="EndoU-like"/>
</dbReference>
<evidence type="ECO:0000256" key="9">
    <source>
        <dbReference type="ARBA" id="ARBA00023211"/>
    </source>
</evidence>
<evidence type="ECO:0000256" key="8">
    <source>
        <dbReference type="ARBA" id="ARBA00022884"/>
    </source>
</evidence>
<evidence type="ECO:0000256" key="2">
    <source>
        <dbReference type="ARBA" id="ARBA00010168"/>
    </source>
</evidence>
<name>A0ABD2KK23_HETSC</name>
<dbReference type="AlphaFoldDB" id="A0ABD2KK23"/>
<dbReference type="GO" id="GO:0016787">
    <property type="term" value="F:hydrolase activity"/>
    <property type="evidence" value="ECO:0007669"/>
    <property type="project" value="UniProtKB-KW"/>
</dbReference>
<dbReference type="GO" id="GO:0046872">
    <property type="term" value="F:metal ion binding"/>
    <property type="evidence" value="ECO:0007669"/>
    <property type="project" value="UniProtKB-UniRule"/>
</dbReference>
<evidence type="ECO:0000256" key="3">
    <source>
        <dbReference type="ARBA" id="ARBA00011245"/>
    </source>
</evidence>
<comment type="caution">
    <text evidence="14">The sequence shown here is derived from an EMBL/GenBank/DDBJ whole genome shotgun (WGS) entry which is preliminary data.</text>
</comment>
<keyword evidence="8 11" id="KW-0694">RNA-binding</keyword>
<evidence type="ECO:0000313" key="15">
    <source>
        <dbReference type="Proteomes" id="UP001620645"/>
    </source>
</evidence>
<sequence>MLPPLHAFLCLLFFVSSSISSHSSASSLHSSEDELSQMLSSLWHMDSEHRKLFHNEFRISSADDGGRLVAVLPRPSAVLSRPIVTAFGQLCNVLQSVNPNQSNNNSLRQKVDLFLAEMDKSPIFKKASEFYSAHRLSNSNSFKQKFRSLWFFPSSAIPFGSLMCRFSAFSGNWLSFISAQKRMNVKRLVVERESEDMALVEFGGSDAGGANVAAMRGNTQPQKRHFALGDSVEFELSALTLCALLRRERHQQKKRCTFKTDEENGQTELSIEVQTSRETGDEHTRQIFRAFAFVPLKRDGPSSAPISVDDFSSAIPEKRDGGRRSGRIGTVAAKRWQSMGTNKTMGRSKSMPSLRGPTNIQQLVDQMWEKDTERVNESMVRVDWQQHIPSRRVIDVSDSPFLAVSDESFLQRPIFAALVDIYNEQLFHPPVCQGEAPMNEQRRAKFDTLWALITRSEIYRMAYDYLDRLGKVDGLDFDAFTRQLFDRWFGAYTRCGTCKNGKCSRHGGPLGSSGWEHVFSGEWRGEIVDGHHSWVRFYLQQKAGDIEYHGYYVKPRHGQFIGTIQYKWNQYLKRIGGFMIGTSPAFDFSMLTACILTEPGDRKCKFQLKETPMFVSSFLEDCVIDGSFRHNFCIATAYPGIGNSNES</sequence>
<dbReference type="InterPro" id="IPR039787">
    <property type="entry name" value="ENDOU"/>
</dbReference>